<evidence type="ECO:0000256" key="8">
    <source>
        <dbReference type="ARBA" id="ARBA00022691"/>
    </source>
</evidence>
<dbReference type="EMBL" id="CP000916">
    <property type="protein sequence ID" value="ACM24057.1"/>
    <property type="molecule type" value="Genomic_DNA"/>
</dbReference>
<dbReference type="SUPFAM" id="SSF68930">
    <property type="entry name" value="Protein-L-isoaspartyl O-methyltransferase, C-terminal domain"/>
    <property type="match status" value="1"/>
</dbReference>
<dbReference type="SUPFAM" id="SSF53335">
    <property type="entry name" value="S-adenosyl-L-methionine-dependent methyltransferases"/>
    <property type="match status" value="1"/>
</dbReference>
<gene>
    <name evidence="13" type="ordered locus">CTN_1881</name>
</gene>
<dbReference type="Gene3D" id="3.40.50.150">
    <property type="entry name" value="Vaccinia Virus protein VP39"/>
    <property type="match status" value="1"/>
</dbReference>
<dbReference type="EC" id="2.1.1.77" evidence="3"/>
<keyword evidence="8" id="KW-0949">S-adenosyl-L-methionine</keyword>
<dbReference type="Pfam" id="PF20799">
    <property type="entry name" value="PIMT_C"/>
    <property type="match status" value="1"/>
</dbReference>
<proteinExistence type="inferred from homology"/>
<dbReference type="GO" id="GO:0005737">
    <property type="term" value="C:cytoplasm"/>
    <property type="evidence" value="ECO:0007669"/>
    <property type="project" value="UniProtKB-SubCell"/>
</dbReference>
<dbReference type="InterPro" id="IPR000682">
    <property type="entry name" value="PCMT"/>
</dbReference>
<evidence type="ECO:0000259" key="12">
    <source>
        <dbReference type="Pfam" id="PF20799"/>
    </source>
</evidence>
<keyword evidence="5" id="KW-0963">Cytoplasm</keyword>
<dbReference type="PANTHER" id="PTHR11579:SF0">
    <property type="entry name" value="PROTEIN-L-ISOASPARTATE(D-ASPARTATE) O-METHYLTRANSFERASE"/>
    <property type="match status" value="1"/>
</dbReference>
<evidence type="ECO:0000256" key="9">
    <source>
        <dbReference type="ARBA" id="ARBA00030757"/>
    </source>
</evidence>
<keyword evidence="14" id="KW-1185">Reference proteome</keyword>
<dbReference type="KEGG" id="tna:CTN_1881"/>
<dbReference type="eggNOG" id="COG2518">
    <property type="taxonomic scope" value="Bacteria"/>
</dbReference>
<dbReference type="CDD" id="cd02440">
    <property type="entry name" value="AdoMet_MTases"/>
    <property type="match status" value="1"/>
</dbReference>
<evidence type="ECO:0000313" key="13">
    <source>
        <dbReference type="EMBL" id="ACM24057.1"/>
    </source>
</evidence>
<dbReference type="STRING" id="309803.CTN_1881"/>
<dbReference type="InterPro" id="IPR029063">
    <property type="entry name" value="SAM-dependent_MTases_sf"/>
</dbReference>
<dbReference type="PROSITE" id="PS01279">
    <property type="entry name" value="PCMT"/>
    <property type="match status" value="1"/>
</dbReference>
<name>B9KAS4_THENN</name>
<sequence>MITQGDVMRERLFWILKNHGISDRIAKAFLEVPREEFLTRHYPLSYVYEDTVLVSYEDGEVFSTSSQPSLMAMFMEWVDLDEGMRVLEIGGGTGYNAAVMSRVVGKKGLVVTVEYFEEVCRIARENMRRLGIENVVVVCGDGYYGVSDFAPYDVIFVTVGVDEVPEHWFCQLKDGGRVIVPINMKISARQPAFLFVKNGSHLEGGYKLETRFIKAGGNLGNLLERNRRLLRDFPFQKAIRVPRLQVFVELVDLLTRRLAEMNGIFYYAGPEGTVEFLNGEMRIYGRAPEIESLLSQWEECGYRSFEHLMLHIGYNAVSYISCTI</sequence>
<evidence type="ECO:0000256" key="4">
    <source>
        <dbReference type="ARBA" id="ARBA00013346"/>
    </source>
</evidence>
<dbReference type="Gene3D" id="3.55.20.10">
    <property type="entry name" value="Protein-L-isoaspartyl O-methyltransferase, C-terminal domain"/>
    <property type="match status" value="1"/>
</dbReference>
<dbReference type="GO" id="GO:0004719">
    <property type="term" value="F:protein-L-isoaspartate (D-aspartate) O-methyltransferase activity"/>
    <property type="evidence" value="ECO:0007669"/>
    <property type="project" value="UniProtKB-EC"/>
</dbReference>
<evidence type="ECO:0000256" key="3">
    <source>
        <dbReference type="ARBA" id="ARBA00011890"/>
    </source>
</evidence>
<evidence type="ECO:0000256" key="10">
    <source>
        <dbReference type="ARBA" id="ARBA00031323"/>
    </source>
</evidence>
<dbReference type="InterPro" id="IPR009107">
    <property type="entry name" value="PIM_MeTrfase_C"/>
</dbReference>
<dbReference type="Proteomes" id="UP000000445">
    <property type="component" value="Chromosome"/>
</dbReference>
<feature type="domain" description="Protein-L-isoaspartyl O-methyltransferase C-terminal" evidence="12">
    <location>
        <begin position="221"/>
        <end position="324"/>
    </location>
</feature>
<evidence type="ECO:0000256" key="2">
    <source>
        <dbReference type="ARBA" id="ARBA00005369"/>
    </source>
</evidence>
<dbReference type="NCBIfam" id="NF010550">
    <property type="entry name" value="PRK13943.1"/>
    <property type="match status" value="1"/>
</dbReference>
<evidence type="ECO:0000313" key="14">
    <source>
        <dbReference type="Proteomes" id="UP000000445"/>
    </source>
</evidence>
<dbReference type="GO" id="GO:0032259">
    <property type="term" value="P:methylation"/>
    <property type="evidence" value="ECO:0007669"/>
    <property type="project" value="UniProtKB-KW"/>
</dbReference>
<keyword evidence="7" id="KW-0808">Transferase</keyword>
<protein>
    <recommendedName>
        <fullName evidence="4">Protein-L-isoaspartate O-methyltransferase</fullName>
        <ecNumber evidence="3">2.1.1.77</ecNumber>
    </recommendedName>
    <alternativeName>
        <fullName evidence="11">L-isoaspartyl protein carboxyl methyltransferase</fullName>
    </alternativeName>
    <alternativeName>
        <fullName evidence="9">Protein L-isoaspartyl methyltransferase</fullName>
    </alternativeName>
    <alternativeName>
        <fullName evidence="10">Protein-beta-aspartate methyltransferase</fullName>
    </alternativeName>
</protein>
<organism evidence="13 14">
    <name type="scientific">Thermotoga neapolitana (strain ATCC 49049 / DSM 4359 / NBRC 107923 / NS-E)</name>
    <dbReference type="NCBI Taxonomy" id="309803"/>
    <lineage>
        <taxon>Bacteria</taxon>
        <taxon>Thermotogati</taxon>
        <taxon>Thermotogota</taxon>
        <taxon>Thermotogae</taxon>
        <taxon>Thermotogales</taxon>
        <taxon>Thermotogaceae</taxon>
        <taxon>Thermotoga</taxon>
    </lineage>
</organism>
<evidence type="ECO:0000256" key="1">
    <source>
        <dbReference type="ARBA" id="ARBA00004496"/>
    </source>
</evidence>
<dbReference type="Pfam" id="PF01135">
    <property type="entry name" value="PCMT"/>
    <property type="match status" value="1"/>
</dbReference>
<dbReference type="AlphaFoldDB" id="B9KAS4"/>
<dbReference type="HOGENOM" id="CLU_841641_0_0_0"/>
<evidence type="ECO:0000256" key="6">
    <source>
        <dbReference type="ARBA" id="ARBA00022603"/>
    </source>
</evidence>
<comment type="subcellular location">
    <subcellularLocation>
        <location evidence="1">Cytoplasm</location>
    </subcellularLocation>
</comment>
<reference evidence="13 14" key="1">
    <citation type="journal article" date="2009" name="Biosci. Biotechnol. Biochem.">
        <title>WeGAS: a web-based microbial genome annotation system.</title>
        <authorList>
            <person name="Lee D."/>
            <person name="Seo H."/>
            <person name="Park C."/>
            <person name="Park K."/>
        </authorList>
    </citation>
    <scope>NUCLEOTIDE SEQUENCE [LARGE SCALE GENOMIC DNA]</scope>
    <source>
        <strain evidence="14">ATCC 49049 / DSM 4359 / NBRC 107923 / NS-E</strain>
    </source>
</reference>
<comment type="similarity">
    <text evidence="2">Belongs to the methyltransferase superfamily. L-isoaspartyl/D-aspartyl protein methyltransferase family.</text>
</comment>
<keyword evidence="6" id="KW-0489">Methyltransferase</keyword>
<accession>B9KAS4</accession>
<evidence type="ECO:0000256" key="5">
    <source>
        <dbReference type="ARBA" id="ARBA00022490"/>
    </source>
</evidence>
<evidence type="ECO:0000256" key="7">
    <source>
        <dbReference type="ARBA" id="ARBA00022679"/>
    </source>
</evidence>
<evidence type="ECO:0000256" key="11">
    <source>
        <dbReference type="ARBA" id="ARBA00031350"/>
    </source>
</evidence>
<dbReference type="PANTHER" id="PTHR11579">
    <property type="entry name" value="PROTEIN-L-ISOASPARTATE O-METHYLTRANSFERASE"/>
    <property type="match status" value="1"/>
</dbReference>
<dbReference type="InterPro" id="IPR049284">
    <property type="entry name" value="PIMT_C"/>
</dbReference>